<feature type="domain" description="DUF4283" evidence="1">
    <location>
        <begin position="36"/>
        <end position="109"/>
    </location>
</feature>
<dbReference type="Pfam" id="PF14111">
    <property type="entry name" value="DUF4283"/>
    <property type="match status" value="1"/>
</dbReference>
<evidence type="ECO:0000259" key="1">
    <source>
        <dbReference type="Pfam" id="PF14111"/>
    </source>
</evidence>
<organism evidence="2 3">
    <name type="scientific">Acer yangbiense</name>
    <dbReference type="NCBI Taxonomy" id="1000413"/>
    <lineage>
        <taxon>Eukaryota</taxon>
        <taxon>Viridiplantae</taxon>
        <taxon>Streptophyta</taxon>
        <taxon>Embryophyta</taxon>
        <taxon>Tracheophyta</taxon>
        <taxon>Spermatophyta</taxon>
        <taxon>Magnoliopsida</taxon>
        <taxon>eudicotyledons</taxon>
        <taxon>Gunneridae</taxon>
        <taxon>Pentapetalae</taxon>
        <taxon>rosids</taxon>
        <taxon>malvids</taxon>
        <taxon>Sapindales</taxon>
        <taxon>Sapindaceae</taxon>
        <taxon>Hippocastanoideae</taxon>
        <taxon>Acereae</taxon>
        <taxon>Acer</taxon>
    </lineage>
</organism>
<dbReference type="Proteomes" id="UP000323000">
    <property type="component" value="Chromosome 2"/>
</dbReference>
<evidence type="ECO:0000313" key="2">
    <source>
        <dbReference type="EMBL" id="TXG70532.1"/>
    </source>
</evidence>
<comment type="caution">
    <text evidence="2">The sequence shown here is derived from an EMBL/GenBank/DDBJ whole genome shotgun (WGS) entry which is preliminary data.</text>
</comment>
<protein>
    <recommendedName>
        <fullName evidence="1">DUF4283 domain-containing protein</fullName>
    </recommendedName>
</protein>
<reference evidence="3" key="1">
    <citation type="journal article" date="2019" name="Gigascience">
        <title>De novo genome assembly of the endangered Acer yangbiense, a plant species with extremely small populations endemic to Yunnan Province, China.</title>
        <authorList>
            <person name="Yang J."/>
            <person name="Wariss H.M."/>
            <person name="Tao L."/>
            <person name="Zhang R."/>
            <person name="Yun Q."/>
            <person name="Hollingsworth P."/>
            <person name="Dao Z."/>
            <person name="Luo G."/>
            <person name="Guo H."/>
            <person name="Ma Y."/>
            <person name="Sun W."/>
        </authorList>
    </citation>
    <scope>NUCLEOTIDE SEQUENCE [LARGE SCALE GENOMIC DNA]</scope>
    <source>
        <strain evidence="3">cv. Malutang</strain>
    </source>
</reference>
<name>A0A5C7IQ77_9ROSI</name>
<dbReference type="EMBL" id="VAHF01000002">
    <property type="protein sequence ID" value="TXG70532.1"/>
    <property type="molecule type" value="Genomic_DNA"/>
</dbReference>
<evidence type="ECO:0000313" key="3">
    <source>
        <dbReference type="Proteomes" id="UP000323000"/>
    </source>
</evidence>
<accession>A0A5C7IQ77</accession>
<dbReference type="AlphaFoldDB" id="A0A5C7IQ77"/>
<proteinExistence type="predicted"/>
<keyword evidence="3" id="KW-1185">Reference proteome</keyword>
<dbReference type="InterPro" id="IPR025558">
    <property type="entry name" value="DUF4283"/>
</dbReference>
<sequence>MDSEDISSLYASLSINACDGPVQLLDGNLKDDAIHRMSLCLVGKILTSKRVNREAFMRVIGKIWLVNKGMSIESVTGNTFAFHFGDENDLNKVVAGSPWCFDNALIAMERPVDKEPIPITNGKEEPLFGAWLRATGPLRKFHNQNQKGLFFSLINSGHNWRSGKWKEHTMAKSTDEGDEFTKIEPTVRKEVVIPEVSTSKHGAFNTQLQNEAAGDVEYLGKVSVNSMEINSNPVLFGVLQQNEKTINLVETGVPQAVINNEVMVEASSGMEIFGPQGNNCGPLPYLQELQDSTDMGSKKASVEPIKSLYTIKNNLDSDMDGSGSRPSGTVDYPCGAVLISERVRKGKFGARRPSSIHSKESGTSGEILEVRCGKRKGEETEIADGGRIKKARKEISVVNPVGSQIYGELVSECRLTVDVTNVA</sequence>
<gene>
    <name evidence="2" type="ORF">EZV62_005467</name>
</gene>